<dbReference type="InterPro" id="IPR007627">
    <property type="entry name" value="RNA_pol_sigma70_r2"/>
</dbReference>
<dbReference type="EMBL" id="CP125292">
    <property type="protein sequence ID" value="WHM19992.1"/>
    <property type="molecule type" value="Genomic_DNA"/>
</dbReference>
<name>A0AAQ3EK55_BACIU</name>
<evidence type="ECO:0000256" key="4">
    <source>
        <dbReference type="ARBA" id="ARBA00023163"/>
    </source>
</evidence>
<dbReference type="GO" id="GO:0006352">
    <property type="term" value="P:DNA-templated transcription initiation"/>
    <property type="evidence" value="ECO:0007669"/>
    <property type="project" value="InterPro"/>
</dbReference>
<dbReference type="CDD" id="cd06171">
    <property type="entry name" value="Sigma70_r4"/>
    <property type="match status" value="1"/>
</dbReference>
<feature type="domain" description="RNA polymerase sigma-70 region 2" evidence="5">
    <location>
        <begin position="4"/>
        <end position="70"/>
    </location>
</feature>
<dbReference type="AlphaFoldDB" id="A0AAQ3EK55"/>
<dbReference type="SUPFAM" id="SSF88659">
    <property type="entry name" value="Sigma3 and sigma4 domains of RNA polymerase sigma factors"/>
    <property type="match status" value="1"/>
</dbReference>
<gene>
    <name evidence="7" type="ORF">QL281_13985</name>
</gene>
<reference evidence="7" key="1">
    <citation type="submission" date="2023-05" db="EMBL/GenBank/DDBJ databases">
        <title>Complete genome sequence of Bacillus subtilis SRCM117797 isolated from Soybean paste.</title>
        <authorList>
            <person name="Abraha H.B."/>
            <person name="Kim K.-P."/>
            <person name="Ryu M.-S."/>
            <person name="Jeong D.-Y."/>
        </authorList>
    </citation>
    <scope>NUCLEOTIDE SEQUENCE</scope>
    <source>
        <strain evidence="7">SRCM117797</strain>
    </source>
</reference>
<dbReference type="InterPro" id="IPR013325">
    <property type="entry name" value="RNA_pol_sigma_r2"/>
</dbReference>
<evidence type="ECO:0000259" key="6">
    <source>
        <dbReference type="Pfam" id="PF04545"/>
    </source>
</evidence>
<keyword evidence="1" id="KW-0805">Transcription regulation</keyword>
<dbReference type="RefSeq" id="WP_017695008.1">
    <property type="nucleotide sequence ID" value="NZ_CP035403.1"/>
</dbReference>
<dbReference type="InterPro" id="IPR014284">
    <property type="entry name" value="RNA_pol_sigma-70_dom"/>
</dbReference>
<evidence type="ECO:0000256" key="3">
    <source>
        <dbReference type="ARBA" id="ARBA00023125"/>
    </source>
</evidence>
<dbReference type="NCBIfam" id="TIGR02937">
    <property type="entry name" value="sigma70-ECF"/>
    <property type="match status" value="1"/>
</dbReference>
<dbReference type="Proteomes" id="UP001229422">
    <property type="component" value="Chromosome"/>
</dbReference>
<evidence type="ECO:0000256" key="2">
    <source>
        <dbReference type="ARBA" id="ARBA00023082"/>
    </source>
</evidence>
<dbReference type="SUPFAM" id="SSF88946">
    <property type="entry name" value="Sigma2 domain of RNA polymerase sigma factors"/>
    <property type="match status" value="1"/>
</dbReference>
<accession>A0AAQ3EK55</accession>
<proteinExistence type="predicted"/>
<dbReference type="Pfam" id="PF04542">
    <property type="entry name" value="Sigma70_r2"/>
    <property type="match status" value="1"/>
</dbReference>
<dbReference type="InterPro" id="IPR036388">
    <property type="entry name" value="WH-like_DNA-bd_sf"/>
</dbReference>
<protein>
    <submittedName>
        <fullName evidence="7">Sigma-70 family RNA polymerase sigma factor</fullName>
    </submittedName>
</protein>
<dbReference type="InterPro" id="IPR007630">
    <property type="entry name" value="RNA_pol_sigma70_r4"/>
</dbReference>
<keyword evidence="2" id="KW-0731">Sigma factor</keyword>
<dbReference type="GO" id="GO:0003677">
    <property type="term" value="F:DNA binding"/>
    <property type="evidence" value="ECO:0007669"/>
    <property type="project" value="UniProtKB-KW"/>
</dbReference>
<sequence>MIEIQKYDKLIHWVIWKYKEKGVELEDLKQEAYLKTIMVVKHFKKNSSTLFSTFLVKCITNHLSNLCKKKSVHQYLVSSDDFFDQIMSYADKDKFEKVEISDINLFNAFSNLSRREQFILEQTYFQDLSDKEISEISNISERNIKVIRWRALKKLKKILCV</sequence>
<dbReference type="PANTHER" id="PTHR30385">
    <property type="entry name" value="SIGMA FACTOR F FLAGELLAR"/>
    <property type="match status" value="1"/>
</dbReference>
<dbReference type="InterPro" id="IPR013324">
    <property type="entry name" value="RNA_pol_sigma_r3/r4-like"/>
</dbReference>
<evidence type="ECO:0000313" key="8">
    <source>
        <dbReference type="Proteomes" id="UP001229422"/>
    </source>
</evidence>
<feature type="domain" description="RNA polymerase sigma-70 region 4" evidence="6">
    <location>
        <begin position="108"/>
        <end position="157"/>
    </location>
</feature>
<dbReference type="Gene3D" id="1.10.1740.10">
    <property type="match status" value="1"/>
</dbReference>
<organism evidence="7 8">
    <name type="scientific">Bacillus subtilis</name>
    <dbReference type="NCBI Taxonomy" id="1423"/>
    <lineage>
        <taxon>Bacteria</taxon>
        <taxon>Bacillati</taxon>
        <taxon>Bacillota</taxon>
        <taxon>Bacilli</taxon>
        <taxon>Bacillales</taxon>
        <taxon>Bacillaceae</taxon>
        <taxon>Bacillus</taxon>
    </lineage>
</organism>
<evidence type="ECO:0000256" key="1">
    <source>
        <dbReference type="ARBA" id="ARBA00023015"/>
    </source>
</evidence>
<keyword evidence="3" id="KW-0238">DNA-binding</keyword>
<dbReference type="Gene3D" id="1.10.10.10">
    <property type="entry name" value="Winged helix-like DNA-binding domain superfamily/Winged helix DNA-binding domain"/>
    <property type="match status" value="1"/>
</dbReference>
<evidence type="ECO:0000259" key="5">
    <source>
        <dbReference type="Pfam" id="PF04542"/>
    </source>
</evidence>
<keyword evidence="4" id="KW-0804">Transcription</keyword>
<evidence type="ECO:0000313" key="7">
    <source>
        <dbReference type="EMBL" id="WHM19992.1"/>
    </source>
</evidence>
<dbReference type="GO" id="GO:0016987">
    <property type="term" value="F:sigma factor activity"/>
    <property type="evidence" value="ECO:0007669"/>
    <property type="project" value="UniProtKB-KW"/>
</dbReference>
<dbReference type="Pfam" id="PF04545">
    <property type="entry name" value="Sigma70_r4"/>
    <property type="match status" value="1"/>
</dbReference>